<sequence length="240" mass="27193">MDFFIFLVYLFFIYNYPLQLISPTIPTVISCAYMVAEINFLADNQHLRDVHFNVNPLFAPPGPMGAIIAHFAMGDCVCFNCLHNRHLRNQCDPAILRPPRDLKVIPHVYDKLMGKEIPEDPSWAIANPLSEPVMPEWWINALKAREEEKKAEAEVRSKVEAENKARQEEKSANESRANTGRGRHGTSRGFTMGHLVPHDPCWAIANPLSAAVTHHWETEALKAREDKAKAKSRQDANSVE</sequence>
<organism evidence="3 4">
    <name type="scientific">Yarrowia lipolytica</name>
    <name type="common">Candida lipolytica</name>
    <dbReference type="NCBI Taxonomy" id="4952"/>
    <lineage>
        <taxon>Eukaryota</taxon>
        <taxon>Fungi</taxon>
        <taxon>Dikarya</taxon>
        <taxon>Ascomycota</taxon>
        <taxon>Saccharomycotina</taxon>
        <taxon>Dipodascomycetes</taxon>
        <taxon>Dipodascales</taxon>
        <taxon>Dipodascales incertae sedis</taxon>
        <taxon>Yarrowia</taxon>
    </lineage>
</organism>
<name>A0A371BYU1_YARLL</name>
<dbReference type="AlphaFoldDB" id="A0A371BYU1"/>
<evidence type="ECO:0000256" key="2">
    <source>
        <dbReference type="SAM" id="SignalP"/>
    </source>
</evidence>
<evidence type="ECO:0000313" key="4">
    <source>
        <dbReference type="Proteomes" id="UP000256601"/>
    </source>
</evidence>
<proteinExistence type="predicted"/>
<evidence type="ECO:0008006" key="5">
    <source>
        <dbReference type="Google" id="ProtNLM"/>
    </source>
</evidence>
<feature type="signal peptide" evidence="2">
    <location>
        <begin position="1"/>
        <end position="23"/>
    </location>
</feature>
<protein>
    <recommendedName>
        <fullName evidence="5">CCHC-type domain-containing protein</fullName>
    </recommendedName>
</protein>
<feature type="compositionally biased region" description="Basic and acidic residues" evidence="1">
    <location>
        <begin position="153"/>
        <end position="173"/>
    </location>
</feature>
<accession>A0A371BYU1</accession>
<dbReference type="VEuPathDB" id="FungiDB:YALI0_A11011g"/>
<evidence type="ECO:0000256" key="1">
    <source>
        <dbReference type="SAM" id="MobiDB-lite"/>
    </source>
</evidence>
<dbReference type="Proteomes" id="UP000256601">
    <property type="component" value="Unassembled WGS sequence"/>
</dbReference>
<feature type="region of interest" description="Disordered" evidence="1">
    <location>
        <begin position="153"/>
        <end position="191"/>
    </location>
</feature>
<feature type="chain" id="PRO_5016695436" description="CCHC-type domain-containing protein" evidence="2">
    <location>
        <begin position="24"/>
        <end position="240"/>
    </location>
</feature>
<dbReference type="VEuPathDB" id="FungiDB:YALI1_A11141g"/>
<keyword evidence="2" id="KW-0732">Signal</keyword>
<evidence type="ECO:0000313" key="3">
    <source>
        <dbReference type="EMBL" id="RDW23268.1"/>
    </source>
</evidence>
<gene>
    <name evidence="3" type="ORF">B0I71DRAFT_88781</name>
</gene>
<reference evidence="3 4" key="1">
    <citation type="submission" date="2018-07" db="EMBL/GenBank/DDBJ databases">
        <title>Draft Genome Assemblies for Five Robust Yarrowia lipolytica Strains Exhibiting High Lipid Production and Pentose Sugar Utilization and Sugar Alcohol Secretion from Undetoxified Lignocellulosic Biomass Hydrolysates.</title>
        <authorList>
            <consortium name="DOE Joint Genome Institute"/>
            <person name="Walker C."/>
            <person name="Ryu S."/>
            <person name="Na H."/>
            <person name="Zane M."/>
            <person name="LaButti K."/>
            <person name="Lipzen A."/>
            <person name="Haridas S."/>
            <person name="Barry K."/>
            <person name="Grigoriev I.V."/>
            <person name="Quarterman J."/>
            <person name="Slininger P."/>
            <person name="Dien B."/>
            <person name="Trinh C.T."/>
        </authorList>
    </citation>
    <scope>NUCLEOTIDE SEQUENCE [LARGE SCALE GENOMIC DNA]</scope>
    <source>
        <strain evidence="3 4">YB392</strain>
    </source>
</reference>
<dbReference type="EMBL" id="KZ859097">
    <property type="protein sequence ID" value="RDW23268.1"/>
    <property type="molecule type" value="Genomic_DNA"/>
</dbReference>